<organism evidence="2 3">
    <name type="scientific">Ajellomyces capsulatus</name>
    <name type="common">Darling's disease fungus</name>
    <name type="synonym">Histoplasma capsulatum</name>
    <dbReference type="NCBI Taxonomy" id="5037"/>
    <lineage>
        <taxon>Eukaryota</taxon>
        <taxon>Fungi</taxon>
        <taxon>Dikarya</taxon>
        <taxon>Ascomycota</taxon>
        <taxon>Pezizomycotina</taxon>
        <taxon>Eurotiomycetes</taxon>
        <taxon>Eurotiomycetidae</taxon>
        <taxon>Onygenales</taxon>
        <taxon>Ajellomycetaceae</taxon>
        <taxon>Histoplasma</taxon>
    </lineage>
</organism>
<sequence length="405" mass="44573">MQERMSLYDLPEISPLDEDSVFLPGVSSTIPGALSLDSEALSSECKTNSGLPSRGFGIAATVDAEVNASTRFNVPAVQYAQPTPHQELGQSCTVNPKFLTLPKDATSTQYDLLIDSNLPHLHADQNGDLFAGVSQNGDVSSFAPQTPAPSKPPSPETSISCSPLCNTFQTNSSLKSVGNAFVDQQCNSNSAANPRVPFVTPLNERPRQFYTPTMNSDTQKSANNLNFDEWYRDGGDYASPCPAPRGETSRDQSVVDLRFLGSLSHYIISNPVSSQIHSTVRRLDFHKDFPPELSQSEFDELVDSNEFLPDLLLSPSPCHPAEQKIFKKHEASDFCLESPTLKPPRREKKMFVREYNLRKLPTRKVKRPQGPSPILQVPQCKRKSQKDSQESIKLGKKPASDGCSD</sequence>
<feature type="region of interest" description="Disordered" evidence="1">
    <location>
        <begin position="360"/>
        <end position="405"/>
    </location>
</feature>
<gene>
    <name evidence="2" type="ORF">I7I52_12581</name>
</gene>
<dbReference type="AlphaFoldDB" id="A0A8H8CT95"/>
<dbReference type="EMBL" id="JAEVHI010000006">
    <property type="protein sequence ID" value="KAG5288932.1"/>
    <property type="molecule type" value="Genomic_DNA"/>
</dbReference>
<dbReference type="VEuPathDB" id="FungiDB:I7I52_12581"/>
<proteinExistence type="predicted"/>
<protein>
    <submittedName>
        <fullName evidence="2">Uncharacterized protein</fullName>
    </submittedName>
</protein>
<dbReference type="Proteomes" id="UP000670092">
    <property type="component" value="Unassembled WGS sequence"/>
</dbReference>
<name>A0A8H8CT95_AJECA</name>
<evidence type="ECO:0000313" key="3">
    <source>
        <dbReference type="Proteomes" id="UP000670092"/>
    </source>
</evidence>
<evidence type="ECO:0000313" key="2">
    <source>
        <dbReference type="EMBL" id="KAG5288932.1"/>
    </source>
</evidence>
<comment type="caution">
    <text evidence="2">The sequence shown here is derived from an EMBL/GenBank/DDBJ whole genome shotgun (WGS) entry which is preliminary data.</text>
</comment>
<reference evidence="2 3" key="1">
    <citation type="submission" date="2021-01" db="EMBL/GenBank/DDBJ databases">
        <title>Chromosome-level genome assembly of a human fungal pathogen reveals clustering of transcriptionally co-regulated genes.</title>
        <authorList>
            <person name="Voorhies M."/>
            <person name="Cohen S."/>
            <person name="Shea T.P."/>
            <person name="Petrus S."/>
            <person name="Munoz J.F."/>
            <person name="Poplawski S."/>
            <person name="Goldman W.E."/>
            <person name="Michael T."/>
            <person name="Cuomo C.A."/>
            <person name="Sil A."/>
            <person name="Beyhan S."/>
        </authorList>
    </citation>
    <scope>NUCLEOTIDE SEQUENCE [LARGE SCALE GENOMIC DNA]</scope>
    <source>
        <strain evidence="2 3">G184AR</strain>
    </source>
</reference>
<feature type="region of interest" description="Disordered" evidence="1">
    <location>
        <begin position="132"/>
        <end position="159"/>
    </location>
</feature>
<accession>A0A8H8CT95</accession>
<evidence type="ECO:0000256" key="1">
    <source>
        <dbReference type="SAM" id="MobiDB-lite"/>
    </source>
</evidence>
<dbReference type="OrthoDB" id="4186693at2759"/>
<feature type="compositionally biased region" description="Pro residues" evidence="1">
    <location>
        <begin position="146"/>
        <end position="155"/>
    </location>
</feature>